<feature type="transmembrane region" description="Helical" evidence="9">
    <location>
        <begin position="376"/>
        <end position="395"/>
    </location>
</feature>
<accession>A0A484ZBQ0</accession>
<protein>
    <submittedName>
        <fullName evidence="11">Inner membrane ABC transporter permease protein YnjC</fullName>
    </submittedName>
</protein>
<sequence>MAAPLRHALSALVWLAMAVIYLPMLPAAGLLLAPAFSPDDWLSLMSDPQLPQALAATLVSALIATLGALFIALSLVTLLWPGERWRQLSSRLPWLLAIPHVAFATSVLLTFAEGGLFYQICTLCTAQMDRYGIGLGLTLAVKESAFVLWMLYAVLSEHPLAQQKLVLQTLGYGRLQTLRLLILPTIAPALGAVMLAVLAWSLSVVDVAIVLGPGNPPTLAVLAWHWLSQGDAQQQVKGTLLCVILLVLLAVLAAIGYGIWNTWRRTLPDMSGIRRVSHARLPLSAGAGFLPGCGVLCAAVLVMLARYREVDLALYTTSLSLGLLSSLLALVIIFLWLEWGPQRRAQWVWLPLALPALPLVSGQYDLALRLGMDGHYTAVLWGHLLWVVPWMLLILQPAWRRLDPRLILTAKTLGWRRTKIFVLLKCPLLIRPCPAGVCHGLFGEHGAIHADALAGCGAVRHADHRGRRARQRRQCPGAGKPGARPAAGHRQYICCRRAVIPARRPLPQRTTLVLKIDNLTIEPLFRQVSFCVPPGAHRHA</sequence>
<dbReference type="EMBL" id="CAADIW010000058">
    <property type="protein sequence ID" value="VFS43409.1"/>
    <property type="molecule type" value="Genomic_DNA"/>
</dbReference>
<feature type="transmembrane region" description="Helical" evidence="9">
    <location>
        <begin position="92"/>
        <end position="111"/>
    </location>
</feature>
<dbReference type="PROSITE" id="PS50928">
    <property type="entry name" value="ABC_TM1"/>
    <property type="match status" value="1"/>
</dbReference>
<dbReference type="GO" id="GO:0055085">
    <property type="term" value="P:transmembrane transport"/>
    <property type="evidence" value="ECO:0007669"/>
    <property type="project" value="InterPro"/>
</dbReference>
<evidence type="ECO:0000256" key="5">
    <source>
        <dbReference type="ARBA" id="ARBA00022692"/>
    </source>
</evidence>
<keyword evidence="7 9" id="KW-0472">Membrane</keyword>
<feature type="domain" description="ABC transmembrane type-1" evidence="10">
    <location>
        <begin position="54"/>
        <end position="253"/>
    </location>
</feature>
<dbReference type="Gene3D" id="1.10.3720.10">
    <property type="entry name" value="MetI-like"/>
    <property type="match status" value="1"/>
</dbReference>
<keyword evidence="4" id="KW-0997">Cell inner membrane</keyword>
<feature type="transmembrane region" description="Helical" evidence="9">
    <location>
        <begin position="12"/>
        <end position="33"/>
    </location>
</feature>
<keyword evidence="2" id="KW-0813">Transport</keyword>
<evidence type="ECO:0000256" key="3">
    <source>
        <dbReference type="ARBA" id="ARBA00022475"/>
    </source>
</evidence>
<evidence type="ECO:0000256" key="2">
    <source>
        <dbReference type="ARBA" id="ARBA00022448"/>
    </source>
</evidence>
<keyword evidence="3" id="KW-1003">Cell membrane</keyword>
<dbReference type="InterPro" id="IPR000515">
    <property type="entry name" value="MetI-like"/>
</dbReference>
<evidence type="ECO:0000256" key="6">
    <source>
        <dbReference type="ARBA" id="ARBA00022989"/>
    </source>
</evidence>
<feature type="transmembrane region" description="Helical" evidence="9">
    <location>
        <begin position="180"/>
        <end position="202"/>
    </location>
</feature>
<evidence type="ECO:0000256" key="9">
    <source>
        <dbReference type="SAM" id="Phobius"/>
    </source>
</evidence>
<keyword evidence="6 9" id="KW-1133">Transmembrane helix</keyword>
<gene>
    <name evidence="11" type="primary">ynjC</name>
    <name evidence="11" type="ORF">NCTC12126_04810</name>
</gene>
<feature type="compositionally biased region" description="Low complexity" evidence="8">
    <location>
        <begin position="474"/>
        <end position="486"/>
    </location>
</feature>
<evidence type="ECO:0000313" key="12">
    <source>
        <dbReference type="Proteomes" id="UP000351155"/>
    </source>
</evidence>
<dbReference type="AlphaFoldDB" id="A0A484ZBQ0"/>
<organism evidence="11 12">
    <name type="scientific">Enterobacter cancerogenus</name>
    <dbReference type="NCBI Taxonomy" id="69218"/>
    <lineage>
        <taxon>Bacteria</taxon>
        <taxon>Pseudomonadati</taxon>
        <taxon>Pseudomonadota</taxon>
        <taxon>Gammaproteobacteria</taxon>
        <taxon>Enterobacterales</taxon>
        <taxon>Enterobacteriaceae</taxon>
        <taxon>Enterobacter</taxon>
        <taxon>Enterobacter cloacae complex</taxon>
    </lineage>
</organism>
<evidence type="ECO:0000313" key="11">
    <source>
        <dbReference type="EMBL" id="VFS43409.1"/>
    </source>
</evidence>
<comment type="subcellular location">
    <subcellularLocation>
        <location evidence="1">Cell inner membrane</location>
        <topology evidence="1">Multi-pass membrane protein</topology>
    </subcellularLocation>
</comment>
<feature type="transmembrane region" description="Helical" evidence="9">
    <location>
        <begin position="238"/>
        <end position="260"/>
    </location>
</feature>
<feature type="region of interest" description="Disordered" evidence="8">
    <location>
        <begin position="467"/>
        <end position="486"/>
    </location>
</feature>
<feature type="transmembrane region" description="Helical" evidence="9">
    <location>
        <begin position="53"/>
        <end position="80"/>
    </location>
</feature>
<feature type="transmembrane region" description="Helical" evidence="9">
    <location>
        <begin position="347"/>
        <end position="364"/>
    </location>
</feature>
<dbReference type="Proteomes" id="UP000351155">
    <property type="component" value="Unassembled WGS sequence"/>
</dbReference>
<feature type="transmembrane region" description="Helical" evidence="9">
    <location>
        <begin position="312"/>
        <end position="335"/>
    </location>
</feature>
<feature type="transmembrane region" description="Helical" evidence="9">
    <location>
        <begin position="281"/>
        <end position="306"/>
    </location>
</feature>
<evidence type="ECO:0000259" key="10">
    <source>
        <dbReference type="PROSITE" id="PS50928"/>
    </source>
</evidence>
<evidence type="ECO:0000256" key="1">
    <source>
        <dbReference type="ARBA" id="ARBA00004429"/>
    </source>
</evidence>
<dbReference type="InterPro" id="IPR035906">
    <property type="entry name" value="MetI-like_sf"/>
</dbReference>
<proteinExistence type="predicted"/>
<evidence type="ECO:0000256" key="7">
    <source>
        <dbReference type="ARBA" id="ARBA00023136"/>
    </source>
</evidence>
<dbReference type="SUPFAM" id="SSF161098">
    <property type="entry name" value="MetI-like"/>
    <property type="match status" value="2"/>
</dbReference>
<keyword evidence="5 9" id="KW-0812">Transmembrane</keyword>
<dbReference type="CDD" id="cd06261">
    <property type="entry name" value="TM_PBP2"/>
    <property type="match status" value="1"/>
</dbReference>
<name>A0A484ZBQ0_9ENTR</name>
<dbReference type="GO" id="GO:0005886">
    <property type="term" value="C:plasma membrane"/>
    <property type="evidence" value="ECO:0007669"/>
    <property type="project" value="UniProtKB-SubCell"/>
</dbReference>
<dbReference type="PANTHER" id="PTHR30183">
    <property type="entry name" value="MOLYBDENUM TRANSPORT SYSTEM PERMEASE PROTEIN MODB"/>
    <property type="match status" value="1"/>
</dbReference>
<reference evidence="11 12" key="1">
    <citation type="submission" date="2019-03" db="EMBL/GenBank/DDBJ databases">
        <authorList>
            <consortium name="Pathogen Informatics"/>
        </authorList>
    </citation>
    <scope>NUCLEOTIDE SEQUENCE [LARGE SCALE GENOMIC DNA]</scope>
    <source>
        <strain evidence="11 12">NCTC12126</strain>
    </source>
</reference>
<evidence type="ECO:0000256" key="4">
    <source>
        <dbReference type="ARBA" id="ARBA00022519"/>
    </source>
</evidence>
<feature type="transmembrane region" description="Helical" evidence="9">
    <location>
        <begin position="131"/>
        <end position="155"/>
    </location>
</feature>
<dbReference type="PANTHER" id="PTHR30183:SF6">
    <property type="entry name" value="INNER MEMBRANE ABC TRANSPORTER PERMEASE PROTEIN YNJC"/>
    <property type="match status" value="1"/>
</dbReference>
<evidence type="ECO:0000256" key="8">
    <source>
        <dbReference type="SAM" id="MobiDB-lite"/>
    </source>
</evidence>